<dbReference type="AlphaFoldDB" id="A0A7C4GGW9"/>
<name>A0A7C4GGW9_UNCW3</name>
<comment type="caution">
    <text evidence="3">The sequence shown here is derived from an EMBL/GenBank/DDBJ whole genome shotgun (WGS) entry which is preliminary data.</text>
</comment>
<dbReference type="Pfam" id="PF08241">
    <property type="entry name" value="Methyltransf_11"/>
    <property type="match status" value="1"/>
</dbReference>
<dbReference type="PANTHER" id="PTHR42912">
    <property type="entry name" value="METHYLTRANSFERASE"/>
    <property type="match status" value="1"/>
</dbReference>
<keyword evidence="3" id="KW-0489">Methyltransferase</keyword>
<sequence>MRTQGRSRAGGNRAGPDALLRDERPSEHGTVHGAGLRSSGRVTAESPFDALAAKYDAWFDGKGRLAFEIELAALRPLLPGLPRPWLEVGVGTGRFAQALGIPVGVDPSRELLKLAQERGIEAIQASGENLPFGDESFGTVFLLTTWEFLAEPAGVLAGIRRVLRPGGIFVNAYLDRGGKWGASYVEKGRAGHPLFSYARFGTFDEVREATEAAGFVIDEVTSTLFQGPGETTILEAPRPGYQPGASFVVVKASKPGKT</sequence>
<protein>
    <submittedName>
        <fullName evidence="3">Class I SAM-dependent methyltransferase</fullName>
    </submittedName>
</protein>
<dbReference type="Gene3D" id="3.40.50.150">
    <property type="entry name" value="Vaccinia Virus protein VP39"/>
    <property type="match status" value="1"/>
</dbReference>
<evidence type="ECO:0000256" key="1">
    <source>
        <dbReference type="SAM" id="MobiDB-lite"/>
    </source>
</evidence>
<dbReference type="EMBL" id="DSUT01000126">
    <property type="protein sequence ID" value="HGK28498.1"/>
    <property type="molecule type" value="Genomic_DNA"/>
</dbReference>
<dbReference type="InterPro" id="IPR013216">
    <property type="entry name" value="Methyltransf_11"/>
</dbReference>
<feature type="domain" description="Methyltransferase type 11" evidence="2">
    <location>
        <begin position="86"/>
        <end position="170"/>
    </location>
</feature>
<accession>A0A7C4GGW9</accession>
<evidence type="ECO:0000313" key="3">
    <source>
        <dbReference type="EMBL" id="HGK28498.1"/>
    </source>
</evidence>
<dbReference type="SUPFAM" id="SSF53335">
    <property type="entry name" value="S-adenosyl-L-methionine-dependent methyltransferases"/>
    <property type="match status" value="1"/>
</dbReference>
<dbReference type="PANTHER" id="PTHR42912:SF80">
    <property type="entry name" value="METHYLTRANSFERASE DOMAIN-CONTAINING PROTEIN"/>
    <property type="match status" value="1"/>
</dbReference>
<dbReference type="InterPro" id="IPR050508">
    <property type="entry name" value="Methyltransf_Superfamily"/>
</dbReference>
<dbReference type="CDD" id="cd02440">
    <property type="entry name" value="AdoMet_MTases"/>
    <property type="match status" value="1"/>
</dbReference>
<keyword evidence="3" id="KW-0808">Transferase</keyword>
<reference evidence="3" key="1">
    <citation type="journal article" date="2020" name="mSystems">
        <title>Genome- and Community-Level Interaction Insights into Carbon Utilization and Element Cycling Functions of Hydrothermarchaeota in Hydrothermal Sediment.</title>
        <authorList>
            <person name="Zhou Z."/>
            <person name="Liu Y."/>
            <person name="Xu W."/>
            <person name="Pan J."/>
            <person name="Luo Z.H."/>
            <person name="Li M."/>
        </authorList>
    </citation>
    <scope>NUCLEOTIDE SEQUENCE [LARGE SCALE GENOMIC DNA]</scope>
    <source>
        <strain evidence="3">SpSt-488</strain>
    </source>
</reference>
<feature type="compositionally biased region" description="Basic and acidic residues" evidence="1">
    <location>
        <begin position="19"/>
        <end position="30"/>
    </location>
</feature>
<gene>
    <name evidence="3" type="ORF">ENS41_06035</name>
</gene>
<organism evidence="3">
    <name type="scientific">candidate division WOR-3 bacterium</name>
    <dbReference type="NCBI Taxonomy" id="2052148"/>
    <lineage>
        <taxon>Bacteria</taxon>
        <taxon>Bacteria division WOR-3</taxon>
    </lineage>
</organism>
<proteinExistence type="predicted"/>
<evidence type="ECO:0000259" key="2">
    <source>
        <dbReference type="Pfam" id="PF08241"/>
    </source>
</evidence>
<feature type="region of interest" description="Disordered" evidence="1">
    <location>
        <begin position="1"/>
        <end position="38"/>
    </location>
</feature>
<dbReference type="InterPro" id="IPR029063">
    <property type="entry name" value="SAM-dependent_MTases_sf"/>
</dbReference>
<dbReference type="GO" id="GO:0008757">
    <property type="term" value="F:S-adenosylmethionine-dependent methyltransferase activity"/>
    <property type="evidence" value="ECO:0007669"/>
    <property type="project" value="InterPro"/>
</dbReference>
<dbReference type="GO" id="GO:0032259">
    <property type="term" value="P:methylation"/>
    <property type="evidence" value="ECO:0007669"/>
    <property type="project" value="UniProtKB-KW"/>
</dbReference>